<keyword evidence="2" id="KW-1133">Transmembrane helix</keyword>
<evidence type="ECO:0000256" key="1">
    <source>
        <dbReference type="SAM" id="MobiDB-lite"/>
    </source>
</evidence>
<keyword evidence="2" id="KW-0812">Transmembrane</keyword>
<proteinExistence type="predicted"/>
<keyword evidence="4" id="KW-1185">Reference proteome</keyword>
<feature type="region of interest" description="Disordered" evidence="1">
    <location>
        <begin position="78"/>
        <end position="97"/>
    </location>
</feature>
<organism evidence="3 4">
    <name type="scientific">Phyllosticta citrichinensis</name>
    <dbReference type="NCBI Taxonomy" id="1130410"/>
    <lineage>
        <taxon>Eukaryota</taxon>
        <taxon>Fungi</taxon>
        <taxon>Dikarya</taxon>
        <taxon>Ascomycota</taxon>
        <taxon>Pezizomycotina</taxon>
        <taxon>Dothideomycetes</taxon>
        <taxon>Dothideomycetes incertae sedis</taxon>
        <taxon>Botryosphaeriales</taxon>
        <taxon>Phyllostictaceae</taxon>
        <taxon>Phyllosticta</taxon>
    </lineage>
</organism>
<feature type="transmembrane region" description="Helical" evidence="2">
    <location>
        <begin position="20"/>
        <end position="37"/>
    </location>
</feature>
<reference evidence="3 4" key="1">
    <citation type="journal article" date="2022" name="G3 (Bethesda)">
        <title>Enemy or ally: a genomic approach to elucidate the lifestyle of Phyllosticta citrichinaensis.</title>
        <authorList>
            <person name="Buijs V.A."/>
            <person name="Groenewald J.Z."/>
            <person name="Haridas S."/>
            <person name="LaButti K.M."/>
            <person name="Lipzen A."/>
            <person name="Martin F.M."/>
            <person name="Barry K."/>
            <person name="Grigoriev I.V."/>
            <person name="Crous P.W."/>
            <person name="Seidl M.F."/>
        </authorList>
    </citation>
    <scope>NUCLEOTIDE SEQUENCE [LARGE SCALE GENOMIC DNA]</scope>
    <source>
        <strain evidence="3 4">CBS 129764</strain>
    </source>
</reference>
<evidence type="ECO:0000313" key="3">
    <source>
        <dbReference type="EMBL" id="KAK8166703.1"/>
    </source>
</evidence>
<comment type="caution">
    <text evidence="3">The sequence shown here is derived from an EMBL/GenBank/DDBJ whole genome shotgun (WGS) entry which is preliminary data.</text>
</comment>
<dbReference type="EMBL" id="JBBWUH010000005">
    <property type="protein sequence ID" value="KAK8166703.1"/>
    <property type="molecule type" value="Genomic_DNA"/>
</dbReference>
<sequence>MVKLHLKRPAAHNGLVCFTSLPYIPSLSSLLVVLLFSKTTMAPQDSRKPSQQEKELEESFEQIDELEMQEIRRQDECEPFETISDAEAQEVRAEERSDRYYKRITDDSIASFGMDVLRASATTAGSLAMSLGQVAKNALVPKQDPSPEELHCPCWSQPEGGWRFCFVESHVRAAIKRVEEGQKKKKE</sequence>
<accession>A0ABR1XU25</accession>
<dbReference type="Proteomes" id="UP001456524">
    <property type="component" value="Unassembled WGS sequence"/>
</dbReference>
<keyword evidence="2" id="KW-0472">Membrane</keyword>
<name>A0ABR1XU25_9PEZI</name>
<protein>
    <submittedName>
        <fullName evidence="3">Uncharacterized protein</fullName>
    </submittedName>
</protein>
<evidence type="ECO:0000256" key="2">
    <source>
        <dbReference type="SAM" id="Phobius"/>
    </source>
</evidence>
<evidence type="ECO:0000313" key="4">
    <source>
        <dbReference type="Proteomes" id="UP001456524"/>
    </source>
</evidence>
<gene>
    <name evidence="3" type="ORF">IWX90DRAFT_220822</name>
</gene>